<keyword evidence="6" id="KW-1185">Reference proteome</keyword>
<evidence type="ECO:0000256" key="1">
    <source>
        <dbReference type="ARBA" id="ARBA00022676"/>
    </source>
</evidence>
<organism evidence="4 6">
    <name type="scientific">Limosilactobacillus albertensis</name>
    <dbReference type="NCBI Taxonomy" id="2759752"/>
    <lineage>
        <taxon>Bacteria</taxon>
        <taxon>Bacillati</taxon>
        <taxon>Bacillota</taxon>
        <taxon>Bacilli</taxon>
        <taxon>Lactobacillales</taxon>
        <taxon>Lactobacillaceae</taxon>
        <taxon>Limosilactobacillus</taxon>
    </lineage>
</organism>
<evidence type="ECO:0000313" key="6">
    <source>
        <dbReference type="Proteomes" id="UP000518316"/>
    </source>
</evidence>
<comment type="caution">
    <text evidence="4">The sequence shown here is derived from an EMBL/GenBank/DDBJ whole genome shotgun (WGS) entry which is preliminary data.</text>
</comment>
<dbReference type="AlphaFoldDB" id="A0A7W3TSR9"/>
<dbReference type="Gene3D" id="3.90.550.10">
    <property type="entry name" value="Spore Coat Polysaccharide Biosynthesis Protein SpsA, Chain A"/>
    <property type="match status" value="1"/>
</dbReference>
<sequence length="328" mass="37539">MATNKPLITIIIPIYNVEKYLSKCLDSVINQDYHNLEVLLVDDGSTDSSGKIADEYGAKDKRIKVIHKENGGLSDARNYGLKLMTGDYVTFIDSDDYVTSDYVSFMYNLLKETDFTAPLAICSIINVYSGSGRKKDDGNQTKAVLTGKTCIEMMCYHDLVDTCAYAKLGRKELYTDDFFPKDKLFEDIGSTYKLFLQCDKVACGFSGKYYYVIRPNSIVRSNFSPKKLELLEMTDKMAKDVTAKYPDLQSAVSRRQVYARFSTLNQTLHSKDVKEVQKQLVKYIKLNKKAILNKKAPRRDKIAYYLLCLGLPLYRYAWSQYEQRKGDN</sequence>
<dbReference type="InterPro" id="IPR001173">
    <property type="entry name" value="Glyco_trans_2-like"/>
</dbReference>
<proteinExistence type="predicted"/>
<evidence type="ECO:0000313" key="5">
    <source>
        <dbReference type="EMBL" id="MBB1124291.1"/>
    </source>
</evidence>
<reference evidence="6 7" key="1">
    <citation type="submission" date="2020-07" db="EMBL/GenBank/DDBJ databases">
        <title>Description of Limosilactobacillus balticus sp. nov., Limosilactobacillus agrestis sp. nov., Limosilactobacillus albertensis sp. nov., Limosilactobacillus rudii sp. nov., Limosilactobacillus fastidiosus sp. nov., five novel Limosilactobacillus species isolated from the vertebrate gastrointestinal tract, and proposal of 6 subspecies of Limosilactobacillus reuteri adapted to the gastrointestinal tract of specific vertebrate hosts.</title>
        <authorList>
            <person name="Li F."/>
            <person name="Cheng C."/>
            <person name="Zheng J."/>
            <person name="Quevedo R.M."/>
            <person name="Li J."/>
            <person name="Roos S."/>
            <person name="Gaenzle M.G."/>
            <person name="Walter J."/>
        </authorList>
    </citation>
    <scope>NUCLEOTIDE SEQUENCE [LARGE SCALE GENOMIC DNA]</scope>
    <source>
        <strain evidence="5 7">Lr3000</strain>
        <strain evidence="4 6">RRLNB_1_1</strain>
    </source>
</reference>
<feature type="domain" description="Glycosyltransferase 2-like" evidence="3">
    <location>
        <begin position="9"/>
        <end position="136"/>
    </location>
</feature>
<dbReference type="PANTHER" id="PTHR22916">
    <property type="entry name" value="GLYCOSYLTRANSFERASE"/>
    <property type="match status" value="1"/>
</dbReference>
<evidence type="ECO:0000313" key="4">
    <source>
        <dbReference type="EMBL" id="MBB1070170.1"/>
    </source>
</evidence>
<dbReference type="SUPFAM" id="SSF53448">
    <property type="entry name" value="Nucleotide-diphospho-sugar transferases"/>
    <property type="match status" value="1"/>
</dbReference>
<evidence type="ECO:0000256" key="2">
    <source>
        <dbReference type="ARBA" id="ARBA00022679"/>
    </source>
</evidence>
<dbReference type="CDD" id="cd00761">
    <property type="entry name" value="Glyco_tranf_GTA_type"/>
    <property type="match status" value="1"/>
</dbReference>
<evidence type="ECO:0000313" key="7">
    <source>
        <dbReference type="Proteomes" id="UP000547628"/>
    </source>
</evidence>
<name>A0A7W3TSR9_9LACO</name>
<dbReference type="RefSeq" id="WP_182598661.1">
    <property type="nucleotide sequence ID" value="NZ_JACIVC010000064.1"/>
</dbReference>
<gene>
    <name evidence="4" type="ORF">H5S40_08390</name>
    <name evidence="5" type="ORF">H5S41_10045</name>
</gene>
<dbReference type="Proteomes" id="UP000518316">
    <property type="component" value="Unassembled WGS sequence"/>
</dbReference>
<dbReference type="PANTHER" id="PTHR22916:SF51">
    <property type="entry name" value="GLYCOSYLTRANSFERASE EPSH-RELATED"/>
    <property type="match status" value="1"/>
</dbReference>
<evidence type="ECO:0000259" key="3">
    <source>
        <dbReference type="Pfam" id="PF00535"/>
    </source>
</evidence>
<accession>A0A7W3TSR9</accession>
<dbReference type="EMBL" id="JACIVC010000064">
    <property type="protein sequence ID" value="MBB1070170.1"/>
    <property type="molecule type" value="Genomic_DNA"/>
</dbReference>
<protein>
    <submittedName>
        <fullName evidence="4">Glycosyltransferase family 2 protein</fullName>
    </submittedName>
</protein>
<keyword evidence="2 4" id="KW-0808">Transferase</keyword>
<dbReference type="InterPro" id="IPR029044">
    <property type="entry name" value="Nucleotide-diphossugar_trans"/>
</dbReference>
<keyword evidence="1" id="KW-0328">Glycosyltransferase</keyword>
<dbReference type="Pfam" id="PF00535">
    <property type="entry name" value="Glycos_transf_2"/>
    <property type="match status" value="1"/>
</dbReference>
<dbReference type="GO" id="GO:0016757">
    <property type="term" value="F:glycosyltransferase activity"/>
    <property type="evidence" value="ECO:0007669"/>
    <property type="project" value="UniProtKB-KW"/>
</dbReference>
<dbReference type="EMBL" id="JACIVD010000070">
    <property type="protein sequence ID" value="MBB1124291.1"/>
    <property type="molecule type" value="Genomic_DNA"/>
</dbReference>
<dbReference type="Proteomes" id="UP000547628">
    <property type="component" value="Unassembled WGS sequence"/>
</dbReference>